<sequence>MSTIRRRIAGAVLAASVLGSGLALAAAPEATAKPIPIGGCELTSARPVLHLGSKGTAVKQAQCLLNKAGGNVVVDGSFGYRTRATVRAFQARDHLEVDGYIGPRTWAQLYRYNTSS</sequence>
<name>A0A1H1UZE0_9ACTN</name>
<dbReference type="RefSeq" id="WP_091526011.1">
    <property type="nucleotide sequence ID" value="NZ_LT629772.1"/>
</dbReference>
<dbReference type="STRING" id="630515.SAMN04489812_2991"/>
<reference evidence="3 4" key="1">
    <citation type="submission" date="2016-10" db="EMBL/GenBank/DDBJ databases">
        <authorList>
            <person name="de Groot N.N."/>
        </authorList>
    </citation>
    <scope>NUCLEOTIDE SEQUENCE [LARGE SCALE GENOMIC DNA]</scope>
    <source>
        <strain evidence="3 4">DSM 21800</strain>
    </source>
</reference>
<feature type="chain" id="PRO_5009262832" evidence="1">
    <location>
        <begin position="26"/>
        <end position="116"/>
    </location>
</feature>
<dbReference type="InterPro" id="IPR002477">
    <property type="entry name" value="Peptidoglycan-bd-like"/>
</dbReference>
<dbReference type="AlphaFoldDB" id="A0A1H1UZE0"/>
<dbReference type="Proteomes" id="UP000199103">
    <property type="component" value="Chromosome I"/>
</dbReference>
<proteinExistence type="predicted"/>
<dbReference type="Gene3D" id="1.10.101.10">
    <property type="entry name" value="PGBD-like superfamily/PGBD"/>
    <property type="match status" value="1"/>
</dbReference>
<evidence type="ECO:0000256" key="1">
    <source>
        <dbReference type="SAM" id="SignalP"/>
    </source>
</evidence>
<dbReference type="InterPro" id="IPR036366">
    <property type="entry name" value="PGBDSf"/>
</dbReference>
<evidence type="ECO:0000259" key="2">
    <source>
        <dbReference type="Pfam" id="PF01471"/>
    </source>
</evidence>
<feature type="signal peptide" evidence="1">
    <location>
        <begin position="1"/>
        <end position="25"/>
    </location>
</feature>
<evidence type="ECO:0000313" key="4">
    <source>
        <dbReference type="Proteomes" id="UP000199103"/>
    </source>
</evidence>
<dbReference type="EMBL" id="LT629772">
    <property type="protein sequence ID" value="SDS77631.1"/>
    <property type="molecule type" value="Genomic_DNA"/>
</dbReference>
<evidence type="ECO:0000313" key="3">
    <source>
        <dbReference type="EMBL" id="SDS77631.1"/>
    </source>
</evidence>
<dbReference type="Pfam" id="PF01471">
    <property type="entry name" value="PG_binding_1"/>
    <property type="match status" value="1"/>
</dbReference>
<accession>A0A1H1UZE0</accession>
<dbReference type="InterPro" id="IPR036365">
    <property type="entry name" value="PGBD-like_sf"/>
</dbReference>
<gene>
    <name evidence="3" type="ORF">SAMN04489812_2991</name>
</gene>
<protein>
    <submittedName>
        <fullName evidence="3">Putative peptidoglycan binding domain-containing protein</fullName>
    </submittedName>
</protein>
<dbReference type="OrthoDB" id="3730981at2"/>
<dbReference type="SUPFAM" id="SSF47090">
    <property type="entry name" value="PGBD-like"/>
    <property type="match status" value="1"/>
</dbReference>
<organism evidence="3 4">
    <name type="scientific">Microlunatus soli</name>
    <dbReference type="NCBI Taxonomy" id="630515"/>
    <lineage>
        <taxon>Bacteria</taxon>
        <taxon>Bacillati</taxon>
        <taxon>Actinomycetota</taxon>
        <taxon>Actinomycetes</taxon>
        <taxon>Propionibacteriales</taxon>
        <taxon>Propionibacteriaceae</taxon>
        <taxon>Microlunatus</taxon>
    </lineage>
</organism>
<keyword evidence="1" id="KW-0732">Signal</keyword>
<feature type="domain" description="Peptidoglycan binding-like" evidence="2">
    <location>
        <begin position="55"/>
        <end position="109"/>
    </location>
</feature>
<keyword evidence="4" id="KW-1185">Reference proteome</keyword>